<keyword evidence="9" id="KW-1185">Reference proteome</keyword>
<sequence length="451" mass="49596">MHSLSHSENANSTTYLSSKYCHYCYICNTQLNSCKQALLHCQGKRHKKKLEFLAGQKSSVNSPIIAHGMSSTPSIPTVYTTGAEHLFYDGLQFMKQLNAAAATSPGSGYSTGHTPCPTNFYLNTVLEDMPQMFQAPPPPPPPSHWPHAPFNMMPMMEPIRSVVGGGSYPKAPQSPQYYGVPYTTYSATLTALGKNSPIENWSSYSEGNTSSCLVSRSETSSISSGITAPKRHPTNERKDMEKCLSCEEIITNENSESQHELLTCLAKEYSVLTLKESVDPCATKPASKYSKPKSCSEFVLDSGYLSSSGDESIICLSKTVPGRPLAKFRCQPCNIFLNSKAQVQQHLKSQRHANNNTKEGTLKKLCRTKKPICSKNAAANNRAKQHDMCFDGDSGGHTSTSNDSDDLNDNKFVNNQSKSNDVDNKVIVEFPMLLLSSSASNSVYDQDEFRR</sequence>
<dbReference type="PROSITE" id="PS00028">
    <property type="entry name" value="ZINC_FINGER_C2H2_1"/>
    <property type="match status" value="1"/>
</dbReference>
<dbReference type="InterPro" id="IPR013087">
    <property type="entry name" value="Znf_C2H2_type"/>
</dbReference>
<dbReference type="SUPFAM" id="SSF57667">
    <property type="entry name" value="beta-beta-alpha zinc fingers"/>
    <property type="match status" value="2"/>
</dbReference>
<keyword evidence="5" id="KW-0862">Zinc</keyword>
<protein>
    <submittedName>
        <fullName evidence="10">C2H2-type domain-containing protein</fullName>
    </submittedName>
</protein>
<feature type="domain" description="C2H2-type" evidence="8">
    <location>
        <begin position="330"/>
        <end position="352"/>
    </location>
</feature>
<dbReference type="GO" id="GO:0005634">
    <property type="term" value="C:nucleus"/>
    <property type="evidence" value="ECO:0007669"/>
    <property type="project" value="UniProtKB-SubCell"/>
</dbReference>
<dbReference type="InterPro" id="IPR036236">
    <property type="entry name" value="Znf_C2H2_sf"/>
</dbReference>
<dbReference type="GO" id="GO:0008270">
    <property type="term" value="F:zinc ion binding"/>
    <property type="evidence" value="ECO:0007669"/>
    <property type="project" value="UniProtKB-KW"/>
</dbReference>
<comment type="subcellular location">
    <subcellularLocation>
        <location evidence="1">Nucleus</location>
    </subcellularLocation>
</comment>
<evidence type="ECO:0000256" key="3">
    <source>
        <dbReference type="ARBA" id="ARBA00022737"/>
    </source>
</evidence>
<dbReference type="Proteomes" id="UP000887565">
    <property type="component" value="Unplaced"/>
</dbReference>
<keyword evidence="4" id="KW-0863">Zinc-finger</keyword>
<evidence type="ECO:0000256" key="2">
    <source>
        <dbReference type="ARBA" id="ARBA00022723"/>
    </source>
</evidence>
<dbReference type="SMART" id="SM00451">
    <property type="entry name" value="ZnF_U1"/>
    <property type="match status" value="2"/>
</dbReference>
<dbReference type="Gene3D" id="3.30.160.60">
    <property type="entry name" value="Classic Zinc Finger"/>
    <property type="match status" value="2"/>
</dbReference>
<evidence type="ECO:0000259" key="8">
    <source>
        <dbReference type="PROSITE" id="PS00028"/>
    </source>
</evidence>
<organism evidence="9 10">
    <name type="scientific">Romanomermis culicivorax</name>
    <name type="common">Nematode worm</name>
    <dbReference type="NCBI Taxonomy" id="13658"/>
    <lineage>
        <taxon>Eukaryota</taxon>
        <taxon>Metazoa</taxon>
        <taxon>Ecdysozoa</taxon>
        <taxon>Nematoda</taxon>
        <taxon>Enoplea</taxon>
        <taxon>Dorylaimia</taxon>
        <taxon>Mermithida</taxon>
        <taxon>Mermithoidea</taxon>
        <taxon>Mermithidae</taxon>
        <taxon>Romanomermis</taxon>
    </lineage>
</organism>
<dbReference type="InterPro" id="IPR051868">
    <property type="entry name" value="ZN346_ZMAT4"/>
</dbReference>
<accession>A0A915L3Y5</accession>
<dbReference type="InterPro" id="IPR003604">
    <property type="entry name" value="Matrin/U1-like-C_Znf_C2H2"/>
</dbReference>
<evidence type="ECO:0000256" key="4">
    <source>
        <dbReference type="ARBA" id="ARBA00022771"/>
    </source>
</evidence>
<dbReference type="Pfam" id="PF12874">
    <property type="entry name" value="zf-met"/>
    <property type="match status" value="2"/>
</dbReference>
<evidence type="ECO:0000256" key="1">
    <source>
        <dbReference type="ARBA" id="ARBA00004123"/>
    </source>
</evidence>
<evidence type="ECO:0000256" key="6">
    <source>
        <dbReference type="ARBA" id="ARBA00023242"/>
    </source>
</evidence>
<name>A0A915L3Y5_ROMCU</name>
<dbReference type="GO" id="GO:0003676">
    <property type="term" value="F:nucleic acid binding"/>
    <property type="evidence" value="ECO:0007669"/>
    <property type="project" value="InterPro"/>
</dbReference>
<keyword evidence="3" id="KW-0677">Repeat</keyword>
<keyword evidence="6" id="KW-0539">Nucleus</keyword>
<evidence type="ECO:0000313" key="10">
    <source>
        <dbReference type="WBParaSite" id="nRc.2.0.1.t45805-RA"/>
    </source>
</evidence>
<dbReference type="AlphaFoldDB" id="A0A915L3Y5"/>
<reference evidence="10" key="1">
    <citation type="submission" date="2022-11" db="UniProtKB">
        <authorList>
            <consortium name="WormBaseParasite"/>
        </authorList>
    </citation>
    <scope>IDENTIFICATION</scope>
</reference>
<evidence type="ECO:0000313" key="9">
    <source>
        <dbReference type="Proteomes" id="UP000887565"/>
    </source>
</evidence>
<keyword evidence="2" id="KW-0479">Metal-binding</keyword>
<evidence type="ECO:0000256" key="5">
    <source>
        <dbReference type="ARBA" id="ARBA00022833"/>
    </source>
</evidence>
<evidence type="ECO:0000256" key="7">
    <source>
        <dbReference type="SAM" id="MobiDB-lite"/>
    </source>
</evidence>
<feature type="region of interest" description="Disordered" evidence="7">
    <location>
        <begin position="394"/>
        <end position="418"/>
    </location>
</feature>
<dbReference type="WBParaSite" id="nRc.2.0.1.t45805-RA">
    <property type="protein sequence ID" value="nRc.2.0.1.t45805-RA"/>
    <property type="gene ID" value="nRc.2.0.1.g45805"/>
</dbReference>
<dbReference type="PANTHER" id="PTHR46144:SF6">
    <property type="entry name" value="C2H2-TYPE DOMAIN-CONTAINING PROTEIN"/>
    <property type="match status" value="1"/>
</dbReference>
<dbReference type="PANTHER" id="PTHR46144">
    <property type="entry name" value="ZINC FINGER PROTEIN 385B-LIKE"/>
    <property type="match status" value="1"/>
</dbReference>
<proteinExistence type="predicted"/>